<accession>A0A135HT65</accession>
<evidence type="ECO:0000256" key="6">
    <source>
        <dbReference type="SAM" id="Phobius"/>
    </source>
</evidence>
<dbReference type="EMBL" id="LNTU01000034">
    <property type="protein sequence ID" value="KXF76375.1"/>
    <property type="molecule type" value="Genomic_DNA"/>
</dbReference>
<evidence type="ECO:0000313" key="7">
    <source>
        <dbReference type="EMBL" id="KXF76375.1"/>
    </source>
</evidence>
<dbReference type="OrthoDB" id="8124565at2"/>
<comment type="similarity">
    <text evidence="2">Belongs to the TrbL/VirB6 family.</text>
</comment>
<keyword evidence="4 6" id="KW-1133">Transmembrane helix</keyword>
<feature type="transmembrane region" description="Helical" evidence="6">
    <location>
        <begin position="205"/>
        <end position="227"/>
    </location>
</feature>
<keyword evidence="8" id="KW-1185">Reference proteome</keyword>
<dbReference type="Proteomes" id="UP000070107">
    <property type="component" value="Unassembled WGS sequence"/>
</dbReference>
<reference evidence="7 8" key="1">
    <citation type="submission" date="2015-11" db="EMBL/GenBank/DDBJ databases">
        <title>Draft genome sequence of Paramesorhizobium deserti A-3-E, a strain highly resistant to diverse beta-lactam antibiotics.</title>
        <authorList>
            <person name="Lv R."/>
            <person name="Yang X."/>
            <person name="Fang N."/>
            <person name="Guo J."/>
            <person name="Luo X."/>
            <person name="Peng F."/>
            <person name="Yang R."/>
            <person name="Cui Y."/>
            <person name="Fang C."/>
            <person name="Song Y."/>
        </authorList>
    </citation>
    <scope>NUCLEOTIDE SEQUENCE [LARGE SCALE GENOMIC DNA]</scope>
    <source>
        <strain evidence="7 8">A-3-E</strain>
    </source>
</reference>
<feature type="transmembrane region" description="Helical" evidence="6">
    <location>
        <begin position="37"/>
        <end position="61"/>
    </location>
</feature>
<dbReference type="GO" id="GO:0016020">
    <property type="term" value="C:membrane"/>
    <property type="evidence" value="ECO:0007669"/>
    <property type="project" value="UniProtKB-SubCell"/>
</dbReference>
<evidence type="ECO:0008006" key="9">
    <source>
        <dbReference type="Google" id="ProtNLM"/>
    </source>
</evidence>
<evidence type="ECO:0000256" key="2">
    <source>
        <dbReference type="ARBA" id="ARBA00007802"/>
    </source>
</evidence>
<proteinExistence type="inferred from homology"/>
<feature type="transmembrane region" description="Helical" evidence="6">
    <location>
        <begin position="181"/>
        <end position="198"/>
    </location>
</feature>
<protein>
    <recommendedName>
        <fullName evidence="9">Type IV secretion system protein</fullName>
    </recommendedName>
</protein>
<dbReference type="RefSeq" id="WP_068883365.1">
    <property type="nucleotide sequence ID" value="NZ_LNTU01000034.1"/>
</dbReference>
<dbReference type="AlphaFoldDB" id="A0A135HT65"/>
<evidence type="ECO:0000256" key="4">
    <source>
        <dbReference type="ARBA" id="ARBA00022989"/>
    </source>
</evidence>
<feature type="transmembrane region" description="Helical" evidence="6">
    <location>
        <begin position="262"/>
        <end position="280"/>
    </location>
</feature>
<dbReference type="InterPro" id="IPR007688">
    <property type="entry name" value="Conjugal_tfr_TrbL/VirB6"/>
</dbReference>
<comment type="caution">
    <text evidence="7">The sequence shown here is derived from an EMBL/GenBank/DDBJ whole genome shotgun (WGS) entry which is preliminary data.</text>
</comment>
<dbReference type="STRING" id="1494590.ATN84_15990"/>
<organism evidence="7 8">
    <name type="scientific">Paramesorhizobium deserti</name>
    <dbReference type="NCBI Taxonomy" id="1494590"/>
    <lineage>
        <taxon>Bacteria</taxon>
        <taxon>Pseudomonadati</taxon>
        <taxon>Pseudomonadota</taxon>
        <taxon>Alphaproteobacteria</taxon>
        <taxon>Hyphomicrobiales</taxon>
        <taxon>Phyllobacteriaceae</taxon>
        <taxon>Paramesorhizobium</taxon>
    </lineage>
</organism>
<dbReference type="Pfam" id="PF04610">
    <property type="entry name" value="TrbL"/>
    <property type="match status" value="1"/>
</dbReference>
<feature type="transmembrane region" description="Helical" evidence="6">
    <location>
        <begin position="152"/>
        <end position="175"/>
    </location>
</feature>
<evidence type="ECO:0000256" key="5">
    <source>
        <dbReference type="ARBA" id="ARBA00023136"/>
    </source>
</evidence>
<gene>
    <name evidence="7" type="ORF">ATN84_15990</name>
</gene>
<keyword evidence="3 6" id="KW-0812">Transmembrane</keyword>
<sequence length="350" mass="38025">MSDASRSIIGSLLLAVDRADQAFVETLYLGLADQLKIYFVGLLTVYMIWWGYSIISGTATASPLEAAERLAKVIFIYWIATNWGIFATALYEITQYIPEELASRIVEAISTATGHTVSNTNIHEMLNHLYAMMLQLPAIFYSGTVQDTFAGLFSLLVIVMTLLFLGAVLAGIIIVKVMLNIVLALGPVWIILALYNYSSRFTAGFLTIAANLMVQQILIYGFLGFYYHLVIKALDAATNGEIEIAAADGSGQPIVSVVDHKLAYVMPLMLVMMIGFYVLIRLPALASVITGSAQQAASLMSAAIARSSAGWWRRTVNTDAARPIILSAADHEAARLSIQRETARNSAAAL</sequence>
<dbReference type="GO" id="GO:0030255">
    <property type="term" value="P:protein secretion by the type IV secretion system"/>
    <property type="evidence" value="ECO:0007669"/>
    <property type="project" value="InterPro"/>
</dbReference>
<keyword evidence="5 6" id="KW-0472">Membrane</keyword>
<name>A0A135HT65_9HYPH</name>
<comment type="subcellular location">
    <subcellularLocation>
        <location evidence="1">Membrane</location>
        <topology evidence="1">Multi-pass membrane protein</topology>
    </subcellularLocation>
</comment>
<evidence type="ECO:0000256" key="1">
    <source>
        <dbReference type="ARBA" id="ARBA00004141"/>
    </source>
</evidence>
<feature type="transmembrane region" description="Helical" evidence="6">
    <location>
        <begin position="73"/>
        <end position="91"/>
    </location>
</feature>
<evidence type="ECO:0000256" key="3">
    <source>
        <dbReference type="ARBA" id="ARBA00022692"/>
    </source>
</evidence>
<evidence type="ECO:0000313" key="8">
    <source>
        <dbReference type="Proteomes" id="UP000070107"/>
    </source>
</evidence>